<feature type="compositionally biased region" description="Polar residues" evidence="5">
    <location>
        <begin position="177"/>
        <end position="187"/>
    </location>
</feature>
<dbReference type="KEGG" id="scm:SCHCO_02594118"/>
<dbReference type="STRING" id="578458.D8QK82"/>
<evidence type="ECO:0000256" key="5">
    <source>
        <dbReference type="SAM" id="MobiDB-lite"/>
    </source>
</evidence>
<evidence type="ECO:0000256" key="2">
    <source>
        <dbReference type="ARBA" id="ARBA00022771"/>
    </source>
</evidence>
<name>D8QK82_SCHCM</name>
<feature type="compositionally biased region" description="Low complexity" evidence="5">
    <location>
        <begin position="240"/>
        <end position="256"/>
    </location>
</feature>
<feature type="region of interest" description="Disordered" evidence="5">
    <location>
        <begin position="177"/>
        <end position="427"/>
    </location>
</feature>
<gene>
    <name evidence="7" type="ORF">SCHCODRAFT_114260</name>
</gene>
<dbReference type="GO" id="GO:0000978">
    <property type="term" value="F:RNA polymerase II cis-regulatory region sequence-specific DNA binding"/>
    <property type="evidence" value="ECO:0007669"/>
    <property type="project" value="TreeGrafter"/>
</dbReference>
<dbReference type="InterPro" id="IPR013087">
    <property type="entry name" value="Znf_C2H2_type"/>
</dbReference>
<dbReference type="GO" id="GO:0008270">
    <property type="term" value="F:zinc ion binding"/>
    <property type="evidence" value="ECO:0007669"/>
    <property type="project" value="UniProtKB-KW"/>
</dbReference>
<feature type="compositionally biased region" description="Acidic residues" evidence="5">
    <location>
        <begin position="314"/>
        <end position="327"/>
    </location>
</feature>
<feature type="compositionally biased region" description="Low complexity" evidence="5">
    <location>
        <begin position="287"/>
        <end position="296"/>
    </location>
</feature>
<dbReference type="AlphaFoldDB" id="D8QK82"/>
<dbReference type="InParanoid" id="D8QK82"/>
<feature type="domain" description="C2H2-type" evidence="6">
    <location>
        <begin position="431"/>
        <end position="461"/>
    </location>
</feature>
<dbReference type="eggNOG" id="KOG1721">
    <property type="taxonomic scope" value="Eukaryota"/>
</dbReference>
<dbReference type="FunCoup" id="D8QK82">
    <property type="interactions" value="161"/>
</dbReference>
<accession>D8QK82</accession>
<dbReference type="OrthoDB" id="6365676at2759"/>
<feature type="compositionally biased region" description="Basic and acidic residues" evidence="5">
    <location>
        <begin position="342"/>
        <end position="363"/>
    </location>
</feature>
<evidence type="ECO:0000256" key="4">
    <source>
        <dbReference type="PROSITE-ProRule" id="PRU00042"/>
    </source>
</evidence>
<dbReference type="VEuPathDB" id="FungiDB:SCHCODRAFT_02594118"/>
<dbReference type="PANTHER" id="PTHR23235:SF120">
    <property type="entry name" value="KRUPPEL-LIKE FACTOR 15"/>
    <property type="match status" value="1"/>
</dbReference>
<dbReference type="OMA" id="PYAPKHQ"/>
<dbReference type="Gene3D" id="3.30.160.60">
    <property type="entry name" value="Classic Zinc Finger"/>
    <property type="match status" value="2"/>
</dbReference>
<dbReference type="InterPro" id="IPR036236">
    <property type="entry name" value="Znf_C2H2_sf"/>
</dbReference>
<dbReference type="HOGENOM" id="CLU_560378_0_0_1"/>
<evidence type="ECO:0000256" key="3">
    <source>
        <dbReference type="ARBA" id="ARBA00022833"/>
    </source>
</evidence>
<dbReference type="GO" id="GO:0000981">
    <property type="term" value="F:DNA-binding transcription factor activity, RNA polymerase II-specific"/>
    <property type="evidence" value="ECO:0007669"/>
    <property type="project" value="TreeGrafter"/>
</dbReference>
<keyword evidence="1" id="KW-0479">Metal-binding</keyword>
<protein>
    <recommendedName>
        <fullName evidence="6">C2H2-type domain-containing protein</fullName>
    </recommendedName>
</protein>
<dbReference type="PANTHER" id="PTHR23235">
    <property type="entry name" value="KRUEPPEL-LIKE TRANSCRIPTION FACTOR"/>
    <property type="match status" value="1"/>
</dbReference>
<feature type="domain" description="C2H2-type" evidence="6">
    <location>
        <begin position="462"/>
        <end position="487"/>
    </location>
</feature>
<keyword evidence="2 4" id="KW-0863">Zinc-finger</keyword>
<proteinExistence type="predicted"/>
<dbReference type="Proteomes" id="UP000007431">
    <property type="component" value="Unassembled WGS sequence"/>
</dbReference>
<dbReference type="PROSITE" id="PS50157">
    <property type="entry name" value="ZINC_FINGER_C2H2_2"/>
    <property type="match status" value="2"/>
</dbReference>
<feature type="non-terminal residue" evidence="7">
    <location>
        <position position="487"/>
    </location>
</feature>
<dbReference type="PROSITE" id="PS00028">
    <property type="entry name" value="ZINC_FINGER_C2H2_1"/>
    <property type="match status" value="2"/>
</dbReference>
<reference evidence="7 8" key="1">
    <citation type="journal article" date="2010" name="Nat. Biotechnol.">
        <title>Genome sequence of the model mushroom Schizophyllum commune.</title>
        <authorList>
            <person name="Ohm R.A."/>
            <person name="de Jong J.F."/>
            <person name="Lugones L.G."/>
            <person name="Aerts A."/>
            <person name="Kothe E."/>
            <person name="Stajich J.E."/>
            <person name="de Vries R.P."/>
            <person name="Record E."/>
            <person name="Levasseur A."/>
            <person name="Baker S.E."/>
            <person name="Bartholomew K.A."/>
            <person name="Coutinho P.M."/>
            <person name="Erdmann S."/>
            <person name="Fowler T.J."/>
            <person name="Gathman A.C."/>
            <person name="Lombard V."/>
            <person name="Henrissat B."/>
            <person name="Knabe N."/>
            <person name="Kuees U."/>
            <person name="Lilly W.W."/>
            <person name="Lindquist E."/>
            <person name="Lucas S."/>
            <person name="Magnuson J.K."/>
            <person name="Piumi F."/>
            <person name="Raudaskoski M."/>
            <person name="Salamov A."/>
            <person name="Schmutz J."/>
            <person name="Schwarze F.W.M.R."/>
            <person name="vanKuyk P.A."/>
            <person name="Horton J.S."/>
            <person name="Grigoriev I.V."/>
            <person name="Woesten H.A.B."/>
        </authorList>
    </citation>
    <scope>NUCLEOTIDE SEQUENCE [LARGE SCALE GENOMIC DNA]</scope>
    <source>
        <strain evidence="8">H4-8 / FGSC 9210</strain>
    </source>
</reference>
<dbReference type="GeneID" id="9593285"/>
<dbReference type="SUPFAM" id="SSF57667">
    <property type="entry name" value="beta-beta-alpha zinc fingers"/>
    <property type="match status" value="1"/>
</dbReference>
<sequence length="487" mass="52244">MDYSTIALRPSHSGSMMLSHLNDTDEYAARQRFGATADDLAYDLSPISHDSYRDRSYDASSYPSLPSASVDLAYGDRSSTRFGAGSSYIKAEELPGVLDTLDYPPSEHSANASSDAFGAYASSLSPAALSGVSPPSLGAPTSLPQTLSPLAISPQQLLESPVNSPLSAHSYIAEEQPPQQYVSPSELSSDHASARSPSFVDDDSEPCPNVPSKKSNWYSTVLEDTPTGHHVGGQPMSYFPPLSKRSSYSTSSSATPPDAPSFPRERSASWSRGGVTVTTRLPPILPSKSSRTPSYSSDEDESPSPQTVSSGSRDDEEYDSPDEDDSDYSPNGDSPSRKRARASRDDRPSAAHALRALEKDAPSPKRRRAGPSIPEPKKSATKSSRGRKVPSVSTRNGGLAASNLGESLGAARGGTLRGRGGGSVGSGKRQFRCVAEGCGKLFVRKEHLKRHVKSLHTEDKPHVCPYPHCEKRFSRRDNLGQHVRIHQ</sequence>
<dbReference type="RefSeq" id="XP_003026568.1">
    <property type="nucleotide sequence ID" value="XM_003026522.1"/>
</dbReference>
<feature type="compositionally biased region" description="Gly residues" evidence="5">
    <location>
        <begin position="411"/>
        <end position="425"/>
    </location>
</feature>
<evidence type="ECO:0000313" key="8">
    <source>
        <dbReference type="Proteomes" id="UP000007431"/>
    </source>
</evidence>
<dbReference type="SMART" id="SM00355">
    <property type="entry name" value="ZnF_C2H2"/>
    <property type="match status" value="2"/>
</dbReference>
<dbReference type="EMBL" id="GL377316">
    <property type="protein sequence ID" value="EFI91665.1"/>
    <property type="molecule type" value="Genomic_DNA"/>
</dbReference>
<keyword evidence="3" id="KW-0862">Zinc</keyword>
<organism evidence="8">
    <name type="scientific">Schizophyllum commune (strain H4-8 / FGSC 9210)</name>
    <name type="common">Split gill fungus</name>
    <dbReference type="NCBI Taxonomy" id="578458"/>
    <lineage>
        <taxon>Eukaryota</taxon>
        <taxon>Fungi</taxon>
        <taxon>Dikarya</taxon>
        <taxon>Basidiomycota</taxon>
        <taxon>Agaricomycotina</taxon>
        <taxon>Agaricomycetes</taxon>
        <taxon>Agaricomycetidae</taxon>
        <taxon>Agaricales</taxon>
        <taxon>Schizophyllaceae</taxon>
        <taxon>Schizophyllum</taxon>
    </lineage>
</organism>
<dbReference type="Pfam" id="PF00096">
    <property type="entry name" value="zf-C2H2"/>
    <property type="match status" value="2"/>
</dbReference>
<evidence type="ECO:0000259" key="6">
    <source>
        <dbReference type="PROSITE" id="PS50157"/>
    </source>
</evidence>
<keyword evidence="8" id="KW-1185">Reference proteome</keyword>
<evidence type="ECO:0000256" key="1">
    <source>
        <dbReference type="ARBA" id="ARBA00022723"/>
    </source>
</evidence>
<evidence type="ECO:0000313" key="7">
    <source>
        <dbReference type="EMBL" id="EFI91665.1"/>
    </source>
</evidence>